<evidence type="ECO:0000256" key="4">
    <source>
        <dbReference type="ARBA" id="ARBA00022692"/>
    </source>
</evidence>
<dbReference type="Pfam" id="PF06699">
    <property type="entry name" value="PIG-F"/>
    <property type="match status" value="1"/>
</dbReference>
<protein>
    <submittedName>
        <fullName evidence="10">5119_t:CDS:1</fullName>
    </submittedName>
</protein>
<dbReference type="InterPro" id="IPR009580">
    <property type="entry name" value="GPI_biosynthesis_protein_Pig-F"/>
</dbReference>
<comment type="subcellular location">
    <subcellularLocation>
        <location evidence="1">Endoplasmic reticulum membrane</location>
        <topology evidence="1">Multi-pass membrane protein</topology>
    </subcellularLocation>
</comment>
<feature type="transmembrane region" description="Helical" evidence="9">
    <location>
        <begin position="139"/>
        <end position="160"/>
    </location>
</feature>
<keyword evidence="7 9" id="KW-0472">Membrane</keyword>
<comment type="pathway">
    <text evidence="2">Glycolipid biosynthesis; glycosylphosphatidylinositol-anchor biosynthesis.</text>
</comment>
<keyword evidence="3" id="KW-0337">GPI-anchor biosynthesis</keyword>
<evidence type="ECO:0000256" key="5">
    <source>
        <dbReference type="ARBA" id="ARBA00022824"/>
    </source>
</evidence>
<keyword evidence="5" id="KW-0256">Endoplasmic reticulum</keyword>
<evidence type="ECO:0000313" key="10">
    <source>
        <dbReference type="EMBL" id="CAG8537633.1"/>
    </source>
</evidence>
<feature type="compositionally biased region" description="Pro residues" evidence="8">
    <location>
        <begin position="1"/>
        <end position="10"/>
    </location>
</feature>
<feature type="transmembrane region" description="Helical" evidence="9">
    <location>
        <begin position="261"/>
        <end position="278"/>
    </location>
</feature>
<keyword evidence="6 9" id="KW-1133">Transmembrane helix</keyword>
<evidence type="ECO:0000313" key="11">
    <source>
        <dbReference type="Proteomes" id="UP000789739"/>
    </source>
</evidence>
<feature type="transmembrane region" description="Helical" evidence="9">
    <location>
        <begin position="166"/>
        <end position="188"/>
    </location>
</feature>
<evidence type="ECO:0000256" key="7">
    <source>
        <dbReference type="ARBA" id="ARBA00023136"/>
    </source>
</evidence>
<dbReference type="AlphaFoldDB" id="A0A9N9AQU9"/>
<evidence type="ECO:0000256" key="1">
    <source>
        <dbReference type="ARBA" id="ARBA00004477"/>
    </source>
</evidence>
<evidence type="ECO:0000256" key="3">
    <source>
        <dbReference type="ARBA" id="ARBA00022502"/>
    </source>
</evidence>
<dbReference type="GO" id="GO:0006506">
    <property type="term" value="P:GPI anchor biosynthetic process"/>
    <property type="evidence" value="ECO:0007669"/>
    <property type="project" value="UniProtKB-KW"/>
</dbReference>
<sequence length="289" mass="32640">MSEPTPPPPNSSSSTSTARSRTKPISYSHYARPPTPPSPKPLPEQDHYYFNIKPHLLINLTSIALISACLFLFPNTPLLDGPIENLTVAVPCLIVIQTVIESWRWVVLIDEEVEGWEKQRSFQGKLAMMFERRKWHFPTAIKLTLFGAFMFHLICILFGTHLLDHVYSTFTFSLFISLLAIWPPAMAFKNHGPASLHMSSDIDAVGSWFDLIDSPETIPEKLVYYPTVGSVVGAWLGSIVIPLDWDRPWQAWPIPCVLGAYMGYTMGTIISLIVCYFSKESAAQKKRRQ</sequence>
<evidence type="ECO:0000256" key="6">
    <source>
        <dbReference type="ARBA" id="ARBA00022989"/>
    </source>
</evidence>
<gene>
    <name evidence="10" type="ORF">PBRASI_LOCUS4426</name>
</gene>
<proteinExistence type="predicted"/>
<organism evidence="10 11">
    <name type="scientific">Paraglomus brasilianum</name>
    <dbReference type="NCBI Taxonomy" id="144538"/>
    <lineage>
        <taxon>Eukaryota</taxon>
        <taxon>Fungi</taxon>
        <taxon>Fungi incertae sedis</taxon>
        <taxon>Mucoromycota</taxon>
        <taxon>Glomeromycotina</taxon>
        <taxon>Glomeromycetes</taxon>
        <taxon>Paraglomerales</taxon>
        <taxon>Paraglomeraceae</taxon>
        <taxon>Paraglomus</taxon>
    </lineage>
</organism>
<keyword evidence="11" id="KW-1185">Reference proteome</keyword>
<accession>A0A9N9AQU9</accession>
<feature type="transmembrane region" description="Helical" evidence="9">
    <location>
        <begin position="56"/>
        <end position="73"/>
    </location>
</feature>
<evidence type="ECO:0000256" key="8">
    <source>
        <dbReference type="SAM" id="MobiDB-lite"/>
    </source>
</evidence>
<evidence type="ECO:0000256" key="9">
    <source>
        <dbReference type="SAM" id="Phobius"/>
    </source>
</evidence>
<evidence type="ECO:0000256" key="2">
    <source>
        <dbReference type="ARBA" id="ARBA00004687"/>
    </source>
</evidence>
<dbReference type="Proteomes" id="UP000789739">
    <property type="component" value="Unassembled WGS sequence"/>
</dbReference>
<keyword evidence="4 9" id="KW-0812">Transmembrane</keyword>
<name>A0A9N9AQU9_9GLOM</name>
<feature type="transmembrane region" description="Helical" evidence="9">
    <location>
        <begin position="222"/>
        <end position="241"/>
    </location>
</feature>
<reference evidence="10" key="1">
    <citation type="submission" date="2021-06" db="EMBL/GenBank/DDBJ databases">
        <authorList>
            <person name="Kallberg Y."/>
            <person name="Tangrot J."/>
            <person name="Rosling A."/>
        </authorList>
    </citation>
    <scope>NUCLEOTIDE SEQUENCE</scope>
    <source>
        <strain evidence="10">BR232B</strain>
    </source>
</reference>
<dbReference type="OrthoDB" id="17366at2759"/>
<dbReference type="GO" id="GO:0005789">
    <property type="term" value="C:endoplasmic reticulum membrane"/>
    <property type="evidence" value="ECO:0007669"/>
    <property type="project" value="UniProtKB-SubCell"/>
</dbReference>
<comment type="caution">
    <text evidence="10">The sequence shown here is derived from an EMBL/GenBank/DDBJ whole genome shotgun (WGS) entry which is preliminary data.</text>
</comment>
<dbReference type="EMBL" id="CAJVPI010000457">
    <property type="protein sequence ID" value="CAG8537633.1"/>
    <property type="molecule type" value="Genomic_DNA"/>
</dbReference>
<feature type="region of interest" description="Disordered" evidence="8">
    <location>
        <begin position="1"/>
        <end position="38"/>
    </location>
</feature>